<name>A0A9P0CY38_9CUCU</name>
<organism evidence="2 3">
    <name type="scientific">Psylliodes chrysocephalus</name>
    <dbReference type="NCBI Taxonomy" id="3402493"/>
    <lineage>
        <taxon>Eukaryota</taxon>
        <taxon>Metazoa</taxon>
        <taxon>Ecdysozoa</taxon>
        <taxon>Arthropoda</taxon>
        <taxon>Hexapoda</taxon>
        <taxon>Insecta</taxon>
        <taxon>Pterygota</taxon>
        <taxon>Neoptera</taxon>
        <taxon>Endopterygota</taxon>
        <taxon>Coleoptera</taxon>
        <taxon>Polyphaga</taxon>
        <taxon>Cucujiformia</taxon>
        <taxon>Chrysomeloidea</taxon>
        <taxon>Chrysomelidae</taxon>
        <taxon>Galerucinae</taxon>
        <taxon>Alticini</taxon>
        <taxon>Psylliodes</taxon>
    </lineage>
</organism>
<evidence type="ECO:0000313" key="2">
    <source>
        <dbReference type="EMBL" id="CAH1108593.1"/>
    </source>
</evidence>
<sequence>MSDTSEIDEPFSSGSSDDYVPESESSDENDAVEVENTPRTGVKKNRRVYFMYPEYGQRIVAVIQGESATSTLRALVNSQIKQNISTKRVERQAMNLKQDDCLTSPKEKRGKHHNRVNAIPPEIVQQVDSHIKSFPR</sequence>
<keyword evidence="3" id="KW-1185">Reference proteome</keyword>
<evidence type="ECO:0000313" key="3">
    <source>
        <dbReference type="Proteomes" id="UP001153636"/>
    </source>
</evidence>
<dbReference type="AlphaFoldDB" id="A0A9P0CY38"/>
<feature type="region of interest" description="Disordered" evidence="1">
    <location>
        <begin position="1"/>
        <end position="43"/>
    </location>
</feature>
<feature type="compositionally biased region" description="Acidic residues" evidence="1">
    <location>
        <begin position="19"/>
        <end position="33"/>
    </location>
</feature>
<dbReference type="EMBL" id="OV651815">
    <property type="protein sequence ID" value="CAH1108593.1"/>
    <property type="molecule type" value="Genomic_DNA"/>
</dbReference>
<dbReference type="Proteomes" id="UP001153636">
    <property type="component" value="Chromosome 3"/>
</dbReference>
<evidence type="ECO:0000256" key="1">
    <source>
        <dbReference type="SAM" id="MobiDB-lite"/>
    </source>
</evidence>
<reference evidence="2" key="1">
    <citation type="submission" date="2022-01" db="EMBL/GenBank/DDBJ databases">
        <authorList>
            <person name="King R."/>
        </authorList>
    </citation>
    <scope>NUCLEOTIDE SEQUENCE</scope>
</reference>
<protein>
    <submittedName>
        <fullName evidence="2">Uncharacterized protein</fullName>
    </submittedName>
</protein>
<proteinExistence type="predicted"/>
<accession>A0A9P0CY38</accession>
<gene>
    <name evidence="2" type="ORF">PSYICH_LOCUS8890</name>
</gene>